<proteinExistence type="predicted"/>
<dbReference type="EMBL" id="AM746676">
    <property type="protein sequence ID" value="CAN90329.1"/>
    <property type="molecule type" value="Genomic_DNA"/>
</dbReference>
<protein>
    <submittedName>
        <fullName evidence="1">Uncharacterized protein</fullName>
    </submittedName>
</protein>
<dbReference type="KEGG" id="scl:sce0172"/>
<evidence type="ECO:0000313" key="2">
    <source>
        <dbReference type="Proteomes" id="UP000002139"/>
    </source>
</evidence>
<dbReference type="Proteomes" id="UP000002139">
    <property type="component" value="Chromosome"/>
</dbReference>
<accession>A9GLV1</accession>
<dbReference type="HOGENOM" id="CLU_1389413_0_0_7"/>
<name>A9GLV1_SORC5</name>
<dbReference type="eggNOG" id="ENOG50324MF">
    <property type="taxonomic scope" value="Bacteria"/>
</dbReference>
<dbReference type="AlphaFoldDB" id="A9GLV1"/>
<reference evidence="1 2" key="1">
    <citation type="journal article" date="2007" name="Nat. Biotechnol.">
        <title>Complete genome sequence of the myxobacterium Sorangium cellulosum.</title>
        <authorList>
            <person name="Schneiker S."/>
            <person name="Perlova O."/>
            <person name="Kaiser O."/>
            <person name="Gerth K."/>
            <person name="Alici A."/>
            <person name="Altmeyer M.O."/>
            <person name="Bartels D."/>
            <person name="Bekel T."/>
            <person name="Beyer S."/>
            <person name="Bode E."/>
            <person name="Bode H.B."/>
            <person name="Bolten C.J."/>
            <person name="Choudhuri J.V."/>
            <person name="Doss S."/>
            <person name="Elnakady Y.A."/>
            <person name="Frank B."/>
            <person name="Gaigalat L."/>
            <person name="Goesmann A."/>
            <person name="Groeger C."/>
            <person name="Gross F."/>
            <person name="Jelsbak L."/>
            <person name="Jelsbak L."/>
            <person name="Kalinowski J."/>
            <person name="Kegler C."/>
            <person name="Knauber T."/>
            <person name="Konietzny S."/>
            <person name="Kopp M."/>
            <person name="Krause L."/>
            <person name="Krug D."/>
            <person name="Linke B."/>
            <person name="Mahmud T."/>
            <person name="Martinez-Arias R."/>
            <person name="McHardy A.C."/>
            <person name="Merai M."/>
            <person name="Meyer F."/>
            <person name="Mormann S."/>
            <person name="Munoz-Dorado J."/>
            <person name="Perez J."/>
            <person name="Pradella S."/>
            <person name="Rachid S."/>
            <person name="Raddatz G."/>
            <person name="Rosenau F."/>
            <person name="Rueckert C."/>
            <person name="Sasse F."/>
            <person name="Scharfe M."/>
            <person name="Schuster S.C."/>
            <person name="Suen G."/>
            <person name="Treuner-Lange A."/>
            <person name="Velicer G.J."/>
            <person name="Vorholter F.-J."/>
            <person name="Weissman K.J."/>
            <person name="Welch R.D."/>
            <person name="Wenzel S.C."/>
            <person name="Whitworth D.E."/>
            <person name="Wilhelm S."/>
            <person name="Wittmann C."/>
            <person name="Bloecker H."/>
            <person name="Puehler A."/>
            <person name="Mueller R."/>
        </authorList>
    </citation>
    <scope>NUCLEOTIDE SEQUENCE [LARGE SCALE GENOMIC DNA]</scope>
    <source>
        <strain evidence="2">So ce56</strain>
    </source>
</reference>
<gene>
    <name evidence="1" type="ordered locus">sce0172</name>
</gene>
<evidence type="ECO:0000313" key="1">
    <source>
        <dbReference type="EMBL" id="CAN90329.1"/>
    </source>
</evidence>
<sequence length="196" mass="20529">MSWLVAQRLPSGAGMKPNTLFKVLALVASFPFAAGCALGSEEEAAPEQQSLGASSEAEGIWLSTRYSFGLCAGECITTVSRDGAELTLTACTRNQGCPRSNLATLTDEGARKLDEIEDALSSVALDDRYGCPDCADGGATSVRLRRDGLETSHSYQYADAPAPLSALDHLVADLRLGLDSCTPGPLLKLSSGCTPR</sequence>
<keyword evidence="2" id="KW-1185">Reference proteome</keyword>
<organism evidence="1 2">
    <name type="scientific">Sorangium cellulosum (strain So ce56)</name>
    <name type="common">Polyangium cellulosum (strain So ce56)</name>
    <dbReference type="NCBI Taxonomy" id="448385"/>
    <lineage>
        <taxon>Bacteria</taxon>
        <taxon>Pseudomonadati</taxon>
        <taxon>Myxococcota</taxon>
        <taxon>Polyangia</taxon>
        <taxon>Polyangiales</taxon>
        <taxon>Polyangiaceae</taxon>
        <taxon>Sorangium</taxon>
    </lineage>
</organism>